<evidence type="ECO:0000313" key="2">
    <source>
        <dbReference type="EMBL" id="AEH82496.1"/>
    </source>
</evidence>
<organism evidence="2 3">
    <name type="scientific">Sinorhizobium meliloti (strain SM11)</name>
    <dbReference type="NCBI Taxonomy" id="707241"/>
    <lineage>
        <taxon>Bacteria</taxon>
        <taxon>Pseudomonadati</taxon>
        <taxon>Pseudomonadota</taxon>
        <taxon>Alphaproteobacteria</taxon>
        <taxon>Hyphomicrobiales</taxon>
        <taxon>Rhizobiaceae</taxon>
        <taxon>Sinorhizobium/Ensifer group</taxon>
        <taxon>Sinorhizobium</taxon>
    </lineage>
</organism>
<name>F7XBH8_SINMM</name>
<dbReference type="KEGG" id="smx:SM11_pC1423"/>
<protein>
    <submittedName>
        <fullName evidence="2">Uncharacterized protein</fullName>
    </submittedName>
</protein>
<reference evidence="2 3" key="1">
    <citation type="journal article" date="2011" name="J. Biotechnol.">
        <title>The complete genome sequence of the dominant Sinorhizobium meliloti field isolate SM11 extends the S. meliloti pan-genome.</title>
        <authorList>
            <person name="Schneiker-Bekel S."/>
            <person name="Wibberg D."/>
            <person name="Bekel T."/>
            <person name="Blom J."/>
            <person name="Linke B."/>
            <person name="Neuweger H."/>
            <person name="Stiens M."/>
            <person name="Vorholter F.J."/>
            <person name="Weidner S."/>
            <person name="Goesmann A."/>
            <person name="Puhler A."/>
            <person name="Schluter A."/>
        </authorList>
    </citation>
    <scope>NUCLEOTIDE SEQUENCE [LARGE SCALE GENOMIC DNA]</scope>
    <source>
        <strain evidence="2 3">SM11</strain>
        <plasmid evidence="3">pSmeSM11c</plasmid>
    </source>
</reference>
<sequence length="31" mass="3569">MTTENWRDSVAPNSAKTSEMKKQGRQKTDDK</sequence>
<dbReference type="AlphaFoldDB" id="F7XBH8"/>
<dbReference type="Proteomes" id="UP000009045">
    <property type="component" value="Plasmid pSmeSM11c"/>
</dbReference>
<evidence type="ECO:0000313" key="3">
    <source>
        <dbReference type="Proteomes" id="UP000009045"/>
    </source>
</evidence>
<keyword evidence="2" id="KW-0614">Plasmid</keyword>
<gene>
    <name evidence="2" type="ordered locus">SM11_pC1423</name>
</gene>
<feature type="compositionally biased region" description="Basic and acidic residues" evidence="1">
    <location>
        <begin position="18"/>
        <end position="31"/>
    </location>
</feature>
<proteinExistence type="predicted"/>
<feature type="region of interest" description="Disordered" evidence="1">
    <location>
        <begin position="1"/>
        <end position="31"/>
    </location>
</feature>
<dbReference type="HOGENOM" id="CLU_3398500_0_0_5"/>
<dbReference type="EMBL" id="CP001831">
    <property type="protein sequence ID" value="AEH82496.1"/>
    <property type="molecule type" value="Genomic_DNA"/>
</dbReference>
<evidence type="ECO:0000256" key="1">
    <source>
        <dbReference type="SAM" id="MobiDB-lite"/>
    </source>
</evidence>
<geneLocation type="plasmid" evidence="2 3">
    <name>pSmeSM11c</name>
</geneLocation>
<accession>F7XBH8</accession>